<sequence length="83" mass="9549">MRDDKLMLNDDKTEFLIIGRERQLSKVSVDKIKIGQAETLGDRALSMAAPFLWNSLPLPIRQETSIDSFKRSVKTYLFKKAFS</sequence>
<reference evidence="1 2" key="1">
    <citation type="submission" date="2022-05" db="EMBL/GenBank/DDBJ databases">
        <authorList>
            <consortium name="Genoscope - CEA"/>
            <person name="William W."/>
        </authorList>
    </citation>
    <scope>NUCLEOTIDE SEQUENCE [LARGE SCALE GENOMIC DNA]</scope>
</reference>
<gene>
    <name evidence="1" type="ORF">PLOB_00012703</name>
</gene>
<dbReference type="EMBL" id="CALNXK010000170">
    <property type="protein sequence ID" value="CAH3172124.1"/>
    <property type="molecule type" value="Genomic_DNA"/>
</dbReference>
<comment type="caution">
    <text evidence="1">The sequence shown here is derived from an EMBL/GenBank/DDBJ whole genome shotgun (WGS) entry which is preliminary data.</text>
</comment>
<proteinExistence type="predicted"/>
<organism evidence="1 2">
    <name type="scientific">Porites lobata</name>
    <dbReference type="NCBI Taxonomy" id="104759"/>
    <lineage>
        <taxon>Eukaryota</taxon>
        <taxon>Metazoa</taxon>
        <taxon>Cnidaria</taxon>
        <taxon>Anthozoa</taxon>
        <taxon>Hexacorallia</taxon>
        <taxon>Scleractinia</taxon>
        <taxon>Fungiina</taxon>
        <taxon>Poritidae</taxon>
        <taxon>Porites</taxon>
    </lineage>
</organism>
<evidence type="ECO:0000313" key="1">
    <source>
        <dbReference type="EMBL" id="CAH3172124.1"/>
    </source>
</evidence>
<accession>A0ABN8QYW8</accession>
<evidence type="ECO:0000313" key="2">
    <source>
        <dbReference type="Proteomes" id="UP001159405"/>
    </source>
</evidence>
<keyword evidence="2" id="KW-1185">Reference proteome</keyword>
<protein>
    <submittedName>
        <fullName evidence="1">Uncharacterized protein</fullName>
    </submittedName>
</protein>
<dbReference type="Proteomes" id="UP001159405">
    <property type="component" value="Unassembled WGS sequence"/>
</dbReference>
<name>A0ABN8QYW8_9CNID</name>